<organism evidence="2 3">
    <name type="scientific">Mycolicibacterium grossiae</name>
    <dbReference type="NCBI Taxonomy" id="1552759"/>
    <lineage>
        <taxon>Bacteria</taxon>
        <taxon>Bacillati</taxon>
        <taxon>Actinomycetota</taxon>
        <taxon>Actinomycetes</taxon>
        <taxon>Mycobacteriales</taxon>
        <taxon>Mycobacteriaceae</taxon>
        <taxon>Mycolicibacterium</taxon>
    </lineage>
</organism>
<evidence type="ECO:0008006" key="4">
    <source>
        <dbReference type="Google" id="ProtNLM"/>
    </source>
</evidence>
<feature type="transmembrane region" description="Helical" evidence="1">
    <location>
        <begin position="31"/>
        <end position="51"/>
    </location>
</feature>
<dbReference type="Proteomes" id="UP000178953">
    <property type="component" value="Unassembled WGS sequence"/>
</dbReference>
<keyword evidence="1" id="KW-1133">Transmembrane helix</keyword>
<dbReference type="AlphaFoldDB" id="A0A1E8QAT6"/>
<sequence>MRRTTDPTARRNPNVDDVEKRWGDPRALRSAVGYVAVVVLIAAAAFVWYATGSQYDVARAVATPAVLFVGAVGALVKTYRDWRVGRTWPIWQGAGWFLLSLALVTLSVPAMGIGG</sequence>
<proteinExistence type="predicted"/>
<evidence type="ECO:0000256" key="1">
    <source>
        <dbReference type="SAM" id="Phobius"/>
    </source>
</evidence>
<dbReference type="RefSeq" id="WP_070351153.1">
    <property type="nucleotide sequence ID" value="NZ_CP043474.1"/>
</dbReference>
<evidence type="ECO:0000313" key="3">
    <source>
        <dbReference type="Proteomes" id="UP000178953"/>
    </source>
</evidence>
<protein>
    <recommendedName>
        <fullName evidence="4">Transmembrane protein</fullName>
    </recommendedName>
</protein>
<evidence type="ECO:0000313" key="2">
    <source>
        <dbReference type="EMBL" id="OFJ55727.1"/>
    </source>
</evidence>
<accession>A0A1E8QAT6</accession>
<keyword evidence="1" id="KW-0812">Transmembrane</keyword>
<keyword evidence="3" id="KW-1185">Reference proteome</keyword>
<keyword evidence="1" id="KW-0472">Membrane</keyword>
<name>A0A1E8QAT6_9MYCO</name>
<dbReference type="OrthoDB" id="4563543at2"/>
<feature type="transmembrane region" description="Helical" evidence="1">
    <location>
        <begin position="88"/>
        <end position="113"/>
    </location>
</feature>
<comment type="caution">
    <text evidence="2">The sequence shown here is derived from an EMBL/GenBank/DDBJ whole genome shotgun (WGS) entry which is preliminary data.</text>
</comment>
<reference evidence="2 3" key="1">
    <citation type="submission" date="2016-09" db="EMBL/GenBank/DDBJ databases">
        <title>genome sequence of Mycobacterium sp. 739 SCH.</title>
        <authorList>
            <person name="Greninger A.L."/>
            <person name="Qin X."/>
            <person name="Jerome K."/>
            <person name="Vora S."/>
            <person name="Quinn K."/>
        </authorList>
    </citation>
    <scope>NUCLEOTIDE SEQUENCE [LARGE SCALE GENOMIC DNA]</scope>
    <source>
        <strain evidence="2 3">SCH</strain>
    </source>
</reference>
<gene>
    <name evidence="2" type="ORF">BEL07_00530</name>
</gene>
<dbReference type="EMBL" id="MCHX01000001">
    <property type="protein sequence ID" value="OFJ55727.1"/>
    <property type="molecule type" value="Genomic_DNA"/>
</dbReference>
<feature type="transmembrane region" description="Helical" evidence="1">
    <location>
        <begin position="57"/>
        <end position="76"/>
    </location>
</feature>